<accession>A0A6A5ZLQ9</accession>
<evidence type="ECO:0000256" key="1">
    <source>
        <dbReference type="SAM" id="Phobius"/>
    </source>
</evidence>
<evidence type="ECO:0000313" key="3">
    <source>
        <dbReference type="Proteomes" id="UP000799770"/>
    </source>
</evidence>
<feature type="non-terminal residue" evidence="2">
    <location>
        <position position="212"/>
    </location>
</feature>
<organism evidence="2 3">
    <name type="scientific">Lophiotrema nucula</name>
    <dbReference type="NCBI Taxonomy" id="690887"/>
    <lineage>
        <taxon>Eukaryota</taxon>
        <taxon>Fungi</taxon>
        <taxon>Dikarya</taxon>
        <taxon>Ascomycota</taxon>
        <taxon>Pezizomycotina</taxon>
        <taxon>Dothideomycetes</taxon>
        <taxon>Pleosporomycetidae</taxon>
        <taxon>Pleosporales</taxon>
        <taxon>Lophiotremataceae</taxon>
        <taxon>Lophiotrema</taxon>
    </lineage>
</organism>
<keyword evidence="3" id="KW-1185">Reference proteome</keyword>
<dbReference type="OrthoDB" id="3797194at2759"/>
<protein>
    <submittedName>
        <fullName evidence="2">Uncharacterized protein</fullName>
    </submittedName>
</protein>
<keyword evidence="1" id="KW-0812">Transmembrane</keyword>
<feature type="transmembrane region" description="Helical" evidence="1">
    <location>
        <begin position="191"/>
        <end position="211"/>
    </location>
</feature>
<proteinExistence type="predicted"/>
<evidence type="ECO:0000313" key="2">
    <source>
        <dbReference type="EMBL" id="KAF2119793.1"/>
    </source>
</evidence>
<reference evidence="2" key="1">
    <citation type="journal article" date="2020" name="Stud. Mycol.">
        <title>101 Dothideomycetes genomes: a test case for predicting lifestyles and emergence of pathogens.</title>
        <authorList>
            <person name="Haridas S."/>
            <person name="Albert R."/>
            <person name="Binder M."/>
            <person name="Bloem J."/>
            <person name="Labutti K."/>
            <person name="Salamov A."/>
            <person name="Andreopoulos B."/>
            <person name="Baker S."/>
            <person name="Barry K."/>
            <person name="Bills G."/>
            <person name="Bluhm B."/>
            <person name="Cannon C."/>
            <person name="Castanera R."/>
            <person name="Culley D."/>
            <person name="Daum C."/>
            <person name="Ezra D."/>
            <person name="Gonzalez J."/>
            <person name="Henrissat B."/>
            <person name="Kuo A."/>
            <person name="Liang C."/>
            <person name="Lipzen A."/>
            <person name="Lutzoni F."/>
            <person name="Magnuson J."/>
            <person name="Mondo S."/>
            <person name="Nolan M."/>
            <person name="Ohm R."/>
            <person name="Pangilinan J."/>
            <person name="Park H.-J."/>
            <person name="Ramirez L."/>
            <person name="Alfaro M."/>
            <person name="Sun H."/>
            <person name="Tritt A."/>
            <person name="Yoshinaga Y."/>
            <person name="Zwiers L.-H."/>
            <person name="Turgeon B."/>
            <person name="Goodwin S."/>
            <person name="Spatafora J."/>
            <person name="Crous P."/>
            <person name="Grigoriev I."/>
        </authorList>
    </citation>
    <scope>NUCLEOTIDE SEQUENCE</scope>
    <source>
        <strain evidence="2">CBS 627.86</strain>
    </source>
</reference>
<keyword evidence="1" id="KW-0472">Membrane</keyword>
<dbReference type="Proteomes" id="UP000799770">
    <property type="component" value="Unassembled WGS sequence"/>
</dbReference>
<feature type="transmembrane region" description="Helical" evidence="1">
    <location>
        <begin position="12"/>
        <end position="38"/>
    </location>
</feature>
<sequence>MHHHGWRQGAGSLHASTIILLLPPLIIAFPLSLLVLVVHEIAIGILRSHTSRGTLILPAESLHSSTTVAINKLPSDFIIGTSIATALLSTIAALGIWELRKRDVSSARHQRIWGWANIFVVLANLGLVTACTVLVFLAQRDDDRQHISVRYLDENDAKKWTRETWLCQIKKVNGFGSWPDIGCGFAVASRWMLIPLGACSLLMAVLCLWQVL</sequence>
<feature type="transmembrane region" description="Helical" evidence="1">
    <location>
        <begin position="112"/>
        <end position="138"/>
    </location>
</feature>
<name>A0A6A5ZLQ9_9PLEO</name>
<dbReference type="AlphaFoldDB" id="A0A6A5ZLQ9"/>
<keyword evidence="1" id="KW-1133">Transmembrane helix</keyword>
<dbReference type="EMBL" id="ML977315">
    <property type="protein sequence ID" value="KAF2119793.1"/>
    <property type="molecule type" value="Genomic_DNA"/>
</dbReference>
<gene>
    <name evidence="2" type="ORF">BDV96DRAFT_629286</name>
</gene>
<feature type="transmembrane region" description="Helical" evidence="1">
    <location>
        <begin position="77"/>
        <end position="97"/>
    </location>
</feature>